<evidence type="ECO:0008006" key="6">
    <source>
        <dbReference type="Google" id="ProtNLM"/>
    </source>
</evidence>
<accession>A0ABU6CKG5</accession>
<proteinExistence type="predicted"/>
<gene>
    <name evidence="4" type="ORF">OKJ48_33980</name>
</gene>
<reference evidence="4 5" key="1">
    <citation type="submission" date="2022-10" db="EMBL/GenBank/DDBJ databases">
        <authorList>
            <person name="Xie J."/>
            <person name="Shen N."/>
        </authorList>
    </citation>
    <scope>NUCLEOTIDE SEQUENCE [LARGE SCALE GENOMIC DNA]</scope>
    <source>
        <strain evidence="4 5">DSM 41681</strain>
    </source>
</reference>
<dbReference type="Pfam" id="PF19916">
    <property type="entry name" value="VMAP-M0"/>
    <property type="match status" value="1"/>
</dbReference>
<organism evidence="4 5">
    <name type="scientific">Streptomyces kunmingensis</name>
    <dbReference type="NCBI Taxonomy" id="68225"/>
    <lineage>
        <taxon>Bacteria</taxon>
        <taxon>Bacillati</taxon>
        <taxon>Actinomycetota</taxon>
        <taxon>Actinomycetes</taxon>
        <taxon>Kitasatosporales</taxon>
        <taxon>Streptomycetaceae</taxon>
        <taxon>Streptomyces</taxon>
    </lineage>
</organism>
<feature type="domain" description="vWA-MoxR associated protein middle region 0" evidence="2">
    <location>
        <begin position="120"/>
        <end position="218"/>
    </location>
</feature>
<dbReference type="Proteomes" id="UP001352223">
    <property type="component" value="Unassembled WGS sequence"/>
</dbReference>
<feature type="region of interest" description="Disordered" evidence="1">
    <location>
        <begin position="356"/>
        <end position="398"/>
    </location>
</feature>
<dbReference type="Pfam" id="PF20028">
    <property type="entry name" value="VMAP-C"/>
    <property type="match status" value="1"/>
</dbReference>
<dbReference type="InterPro" id="IPR045555">
    <property type="entry name" value="VMAP-M0"/>
</dbReference>
<keyword evidence="5" id="KW-1185">Reference proteome</keyword>
<feature type="domain" description="vWA-MoxR associated protein C-terminal" evidence="3">
    <location>
        <begin position="246"/>
        <end position="475"/>
    </location>
</feature>
<dbReference type="InterPro" id="IPR045450">
    <property type="entry name" value="VMAP_C"/>
</dbReference>
<sequence length="494" mass="54651">MTEQQHTTAGTDLLGDPAIAALIRAIQQRLGASPQLNTPEAARDMLWRVKSSHRDIRHGIDASASYRTQVQQLLELCAREVSWAEALAGAIEQVTQDPVAAAPLRTLADWRAAQKWVTVTELTHLQPLVQDIPEADALSAARACLPPLSADLPPHCTQAWPTVLHLLRRNILPSGLPPFLAFLEYLAASAPDQRGRLQRWTTGKAESWGLGNQLLQCRSAAADFVLPEPGHARVMFVLLPDGLNDDQYTLRMWHRDGIGSTSPALRDEDSRAVRGDELRAAVIQRLSQWVSQTTHTAQRPLIEFWLPLALVNQPVWEWCTDSRLPDPNAPVVVRSLDRLELPTIEEAWRARWESQINQQSDEPEPLTRVTAPQPAPSVPVTAEPAAPSEPVILQNPPSKRQGRAEFMEALRTGAPAILWHRYNCSPAFHTLAQRLIDDGPLDELPLRVNALRAGTLYGRPPSDTARDITFIWDDPENTLPAVHDLVAPAEAGLS</sequence>
<dbReference type="RefSeq" id="WP_324773245.1">
    <property type="nucleotide sequence ID" value="NZ_BAAATS010000028.1"/>
</dbReference>
<evidence type="ECO:0000313" key="4">
    <source>
        <dbReference type="EMBL" id="MEB3965198.1"/>
    </source>
</evidence>
<name>A0ABU6CKG5_9ACTN</name>
<protein>
    <recommendedName>
        <fullName evidence="6">DUF4132 domain-containing protein</fullName>
    </recommendedName>
</protein>
<comment type="caution">
    <text evidence="4">The sequence shown here is derived from an EMBL/GenBank/DDBJ whole genome shotgun (WGS) entry which is preliminary data.</text>
</comment>
<evidence type="ECO:0000313" key="5">
    <source>
        <dbReference type="Proteomes" id="UP001352223"/>
    </source>
</evidence>
<evidence type="ECO:0000259" key="2">
    <source>
        <dbReference type="Pfam" id="PF19916"/>
    </source>
</evidence>
<evidence type="ECO:0000256" key="1">
    <source>
        <dbReference type="SAM" id="MobiDB-lite"/>
    </source>
</evidence>
<evidence type="ECO:0000259" key="3">
    <source>
        <dbReference type="Pfam" id="PF20028"/>
    </source>
</evidence>
<dbReference type="EMBL" id="JAOZYB010000325">
    <property type="protein sequence ID" value="MEB3965198.1"/>
    <property type="molecule type" value="Genomic_DNA"/>
</dbReference>